<evidence type="ECO:0000313" key="3">
    <source>
        <dbReference type="Proteomes" id="UP000264006"/>
    </source>
</evidence>
<gene>
    <name evidence="2" type="ORF">DVS28_a4685</name>
</gene>
<dbReference type="Proteomes" id="UP000264006">
    <property type="component" value="Chromosome"/>
</dbReference>
<name>A0A346Y4E9_9ACTN</name>
<proteinExistence type="predicted"/>
<dbReference type="PROSITE" id="PS51257">
    <property type="entry name" value="PROKAR_LIPOPROTEIN"/>
    <property type="match status" value="1"/>
</dbReference>
<evidence type="ECO:0000256" key="1">
    <source>
        <dbReference type="SAM" id="SignalP"/>
    </source>
</evidence>
<feature type="chain" id="PRO_5016915411" description="Lipoprotein" evidence="1">
    <location>
        <begin position="20"/>
        <end position="162"/>
    </location>
</feature>
<accession>A0A346Y4E9</accession>
<dbReference type="KEGG" id="euz:DVS28_a4685"/>
<keyword evidence="1" id="KW-0732">Signal</keyword>
<reference evidence="2 3" key="1">
    <citation type="submission" date="2018-09" db="EMBL/GenBank/DDBJ databases">
        <title>Complete genome sequence of Euzebya sp. DY32-46 isolated from seawater of Pacific Ocean.</title>
        <authorList>
            <person name="Xu L."/>
            <person name="Wu Y.-H."/>
            <person name="Xu X.-W."/>
        </authorList>
    </citation>
    <scope>NUCLEOTIDE SEQUENCE [LARGE SCALE GENOMIC DNA]</scope>
    <source>
        <strain evidence="2 3">DY32-46</strain>
    </source>
</reference>
<dbReference type="EMBL" id="CP031165">
    <property type="protein sequence ID" value="AXV09346.1"/>
    <property type="molecule type" value="Genomic_DNA"/>
</dbReference>
<dbReference type="AlphaFoldDB" id="A0A346Y4E9"/>
<evidence type="ECO:0008006" key="4">
    <source>
        <dbReference type="Google" id="ProtNLM"/>
    </source>
</evidence>
<dbReference type="RefSeq" id="WP_114593542.1">
    <property type="nucleotide sequence ID" value="NZ_CP031165.1"/>
</dbReference>
<evidence type="ECO:0000313" key="2">
    <source>
        <dbReference type="EMBL" id="AXV09346.1"/>
    </source>
</evidence>
<dbReference type="OrthoDB" id="3528918at2"/>
<organism evidence="2 3">
    <name type="scientific">Euzebya pacifica</name>
    <dbReference type="NCBI Taxonomy" id="1608957"/>
    <lineage>
        <taxon>Bacteria</taxon>
        <taxon>Bacillati</taxon>
        <taxon>Actinomycetota</taxon>
        <taxon>Nitriliruptoria</taxon>
        <taxon>Euzebyales</taxon>
    </lineage>
</organism>
<keyword evidence="3" id="KW-1185">Reference proteome</keyword>
<feature type="signal peptide" evidence="1">
    <location>
        <begin position="1"/>
        <end position="19"/>
    </location>
</feature>
<sequence>MRIHLLLALSLCTILVGCADETAPVAMDPNAPPTGPLTALAECEEPLDAEPFDPVEGAELHPEAVVDSVTPQGPLTSMTAYVPVTPVNIRLWYENRDDLEIIIIEDEVFEAELLVSNGEHRTYVKASAICQTGSTMVATVAEELAAAELPVPAGAVDALPTD</sequence>
<protein>
    <recommendedName>
        <fullName evidence="4">Lipoprotein</fullName>
    </recommendedName>
</protein>